<dbReference type="InterPro" id="IPR026050">
    <property type="entry name" value="C1GALT1/C1GALT1_chp1"/>
</dbReference>
<keyword evidence="6" id="KW-0472">Membrane</keyword>
<keyword evidence="8" id="KW-1185">Reference proteome</keyword>
<sequence>MPTILRSSTRVVLLLAVAAVLLIGIHLSSFSPLRRWRHSTIGVFTATPDSAPSIADPDSPPCQQLGRPDDVVVVMRTGATEIKDKLPVHLNTTFRCYPDVLIFSDYAEIFGGQQVHDVLADIDDDLKRNKDDFEHYRRLQRLGRDGLQVDELHGESFESGPIGKSDNPGWRLDKWKFLPMIAQSLRLRPEKKVFVFVEPDTYIVWSNMVRWLDKIDATKPLYYGSEVQIGHDVFAHGGTGFVMTRPAMEVGAREYQEHTDEWHQRTAIHWAGDCILGTALTKAGVPLQWSWPMFQGGKPADLSWRDSKSGRHLWCTPALSYHHLQTPEIEDTWGWEQQHIARTLVNQDTRSFWHHDDTILHHKDLFNDYVLPNISASRTDWDNFSLDLVPDTEGTSLDHCQKHCDTTENCVQYSFGPKGCSTSTNFYLGAVSTQDIVSGWKANMIDASMRQMPSCQGQRGWIL</sequence>
<reference evidence="7 8" key="1">
    <citation type="submission" date="2017-03" db="EMBL/GenBank/DDBJ databases">
        <title>Genomes of endolithic fungi from Antarctica.</title>
        <authorList>
            <person name="Coleine C."/>
            <person name="Masonjones S."/>
            <person name="Stajich J.E."/>
        </authorList>
    </citation>
    <scope>NUCLEOTIDE SEQUENCE [LARGE SCALE GENOMIC DNA]</scope>
    <source>
        <strain evidence="7 8">CCFEE 6315</strain>
    </source>
</reference>
<comment type="caution">
    <text evidence="7">The sequence shown here is derived from an EMBL/GenBank/DDBJ whole genome shotgun (WGS) entry which is preliminary data.</text>
</comment>
<dbReference type="Gene3D" id="3.90.550.50">
    <property type="match status" value="1"/>
</dbReference>
<dbReference type="Proteomes" id="UP000308549">
    <property type="component" value="Unassembled WGS sequence"/>
</dbReference>
<dbReference type="AlphaFoldDB" id="A0A4U0UCL2"/>
<keyword evidence="3" id="KW-0812">Transmembrane</keyword>
<protein>
    <recommendedName>
        <fullName evidence="9">Glycosyltransferase family 31 protein</fullName>
    </recommendedName>
</protein>
<evidence type="ECO:0000256" key="4">
    <source>
        <dbReference type="ARBA" id="ARBA00022968"/>
    </source>
</evidence>
<evidence type="ECO:0000313" key="7">
    <source>
        <dbReference type="EMBL" id="TKA32937.1"/>
    </source>
</evidence>
<comment type="subcellular location">
    <subcellularLocation>
        <location evidence="1">Membrane</location>
        <topology evidence="1">Single-pass type II membrane protein</topology>
    </subcellularLocation>
</comment>
<evidence type="ECO:0000313" key="8">
    <source>
        <dbReference type="Proteomes" id="UP000308549"/>
    </source>
</evidence>
<dbReference type="EMBL" id="NAJL01000004">
    <property type="protein sequence ID" value="TKA32937.1"/>
    <property type="molecule type" value="Genomic_DNA"/>
</dbReference>
<keyword evidence="4" id="KW-0735">Signal-anchor</keyword>
<evidence type="ECO:0000256" key="3">
    <source>
        <dbReference type="ARBA" id="ARBA00022692"/>
    </source>
</evidence>
<accession>A0A4U0UCL2</accession>
<dbReference type="OrthoDB" id="414175at2759"/>
<proteinExistence type="inferred from homology"/>
<comment type="similarity">
    <text evidence="2">Belongs to the glycosyltransferase 31 family. Beta3-Gal-T subfamily.</text>
</comment>
<dbReference type="PANTHER" id="PTHR23033">
    <property type="entry name" value="BETA1,3-GALACTOSYLTRANSFERASE"/>
    <property type="match status" value="1"/>
</dbReference>
<evidence type="ECO:0008006" key="9">
    <source>
        <dbReference type="Google" id="ProtNLM"/>
    </source>
</evidence>
<dbReference type="PANTHER" id="PTHR23033:SF47">
    <property type="entry name" value="APPLE DOMAIN-CONTAINING PROTEIN-RELATED"/>
    <property type="match status" value="1"/>
</dbReference>
<evidence type="ECO:0000256" key="1">
    <source>
        <dbReference type="ARBA" id="ARBA00004606"/>
    </source>
</evidence>
<organism evidence="7 8">
    <name type="scientific">Salinomyces thailandicus</name>
    <dbReference type="NCBI Taxonomy" id="706561"/>
    <lineage>
        <taxon>Eukaryota</taxon>
        <taxon>Fungi</taxon>
        <taxon>Dikarya</taxon>
        <taxon>Ascomycota</taxon>
        <taxon>Pezizomycotina</taxon>
        <taxon>Dothideomycetes</taxon>
        <taxon>Dothideomycetidae</taxon>
        <taxon>Mycosphaerellales</taxon>
        <taxon>Teratosphaeriaceae</taxon>
        <taxon>Salinomyces</taxon>
    </lineage>
</organism>
<evidence type="ECO:0000256" key="6">
    <source>
        <dbReference type="ARBA" id="ARBA00023136"/>
    </source>
</evidence>
<gene>
    <name evidence="7" type="ORF">B0A50_01163</name>
</gene>
<evidence type="ECO:0000256" key="5">
    <source>
        <dbReference type="ARBA" id="ARBA00022989"/>
    </source>
</evidence>
<dbReference type="GO" id="GO:0016020">
    <property type="term" value="C:membrane"/>
    <property type="evidence" value="ECO:0007669"/>
    <property type="project" value="UniProtKB-SubCell"/>
</dbReference>
<evidence type="ECO:0000256" key="2">
    <source>
        <dbReference type="ARBA" id="ARBA00006462"/>
    </source>
</evidence>
<name>A0A4U0UCL2_9PEZI</name>
<keyword evidence="5" id="KW-1133">Transmembrane helix</keyword>